<gene>
    <name evidence="2" type="ORF">EAH80_00405</name>
</gene>
<keyword evidence="3" id="KW-1185">Reference proteome</keyword>
<dbReference type="AlphaFoldDB" id="A0A502EIZ9"/>
<protein>
    <submittedName>
        <fullName evidence="2">DUF2834 domain-containing protein</fullName>
    </submittedName>
</protein>
<dbReference type="EMBL" id="RCZG01000001">
    <property type="protein sequence ID" value="TPG36476.1"/>
    <property type="molecule type" value="Genomic_DNA"/>
</dbReference>
<feature type="transmembrane region" description="Helical" evidence="1">
    <location>
        <begin position="87"/>
        <end position="109"/>
    </location>
</feature>
<name>A0A502EIZ9_9MYCO</name>
<keyword evidence="1" id="KW-1133">Transmembrane helix</keyword>
<evidence type="ECO:0000313" key="3">
    <source>
        <dbReference type="Proteomes" id="UP000320095"/>
    </source>
</evidence>
<dbReference type="RefSeq" id="WP_140687096.1">
    <property type="nucleotide sequence ID" value="NZ_RCZG01000001.1"/>
</dbReference>
<reference evidence="2 3" key="1">
    <citation type="journal article" date="2019" name="Environ. Microbiol.">
        <title>Species interactions and distinct microbial communities in high Arctic permafrost affected cryosols are associated with the CH4 and CO2 gas fluxes.</title>
        <authorList>
            <person name="Altshuler I."/>
            <person name="Hamel J."/>
            <person name="Turney S."/>
            <person name="Magnuson E."/>
            <person name="Levesque R."/>
            <person name="Greer C."/>
            <person name="Whyte L.G."/>
        </authorList>
    </citation>
    <scope>NUCLEOTIDE SEQUENCE [LARGE SCALE GENOMIC DNA]</scope>
    <source>
        <strain evidence="2 3">S5.20</strain>
    </source>
</reference>
<dbReference type="Proteomes" id="UP000320095">
    <property type="component" value="Unassembled WGS sequence"/>
</dbReference>
<feature type="transmembrane region" description="Helical" evidence="1">
    <location>
        <begin position="50"/>
        <end position="75"/>
    </location>
</feature>
<keyword evidence="1" id="KW-0472">Membrane</keyword>
<dbReference type="Pfam" id="PF11196">
    <property type="entry name" value="DUF2834"/>
    <property type="match status" value="1"/>
</dbReference>
<accession>A0A502EIZ9</accession>
<evidence type="ECO:0000256" key="1">
    <source>
        <dbReference type="SAM" id="Phobius"/>
    </source>
</evidence>
<dbReference type="InterPro" id="IPR021362">
    <property type="entry name" value="DUF2834"/>
</dbReference>
<proteinExistence type="predicted"/>
<sequence>MTASTSTNIRHGFYVVAGITALLTTWPHAFDWMARGGNILNPVQFFGDAIAAGGTAAFLSIDMAVAWVVFMVWAVTDSKRIGAGQKWGWAFVALSYIGVSMAFPFYLVFRERYIAKHEPAVSLAEVH</sequence>
<dbReference type="OrthoDB" id="4732490at2"/>
<organism evidence="2 3">
    <name type="scientific">Mycolicibacterium hodleri</name>
    <dbReference type="NCBI Taxonomy" id="49897"/>
    <lineage>
        <taxon>Bacteria</taxon>
        <taxon>Bacillati</taxon>
        <taxon>Actinomycetota</taxon>
        <taxon>Actinomycetes</taxon>
        <taxon>Mycobacteriales</taxon>
        <taxon>Mycobacteriaceae</taxon>
        <taxon>Mycolicibacterium</taxon>
    </lineage>
</organism>
<evidence type="ECO:0000313" key="2">
    <source>
        <dbReference type="EMBL" id="TPG36476.1"/>
    </source>
</evidence>
<feature type="transmembrane region" description="Helical" evidence="1">
    <location>
        <begin position="12"/>
        <end position="30"/>
    </location>
</feature>
<keyword evidence="1" id="KW-0812">Transmembrane</keyword>
<comment type="caution">
    <text evidence="2">The sequence shown here is derived from an EMBL/GenBank/DDBJ whole genome shotgun (WGS) entry which is preliminary data.</text>
</comment>